<comment type="caution">
    <text evidence="1">The sequence shown here is derived from an EMBL/GenBank/DDBJ whole genome shotgun (WGS) entry which is preliminary data.</text>
</comment>
<protein>
    <recommendedName>
        <fullName evidence="3">Thioesterase domain-containing protein</fullName>
    </recommendedName>
</protein>
<dbReference type="SUPFAM" id="SSF54637">
    <property type="entry name" value="Thioesterase/thiol ester dehydrase-isomerase"/>
    <property type="match status" value="1"/>
</dbReference>
<dbReference type="OrthoDB" id="2831072at2759"/>
<reference evidence="1" key="1">
    <citation type="submission" date="2020-05" db="EMBL/GenBank/DDBJ databases">
        <title>Mycena genomes resolve the evolution of fungal bioluminescence.</title>
        <authorList>
            <person name="Tsai I.J."/>
        </authorList>
    </citation>
    <scope>NUCLEOTIDE SEQUENCE</scope>
    <source>
        <strain evidence="1">CCC161011</strain>
    </source>
</reference>
<name>A0A8H7D3E3_9AGAR</name>
<evidence type="ECO:0000313" key="1">
    <source>
        <dbReference type="EMBL" id="KAF7360040.1"/>
    </source>
</evidence>
<dbReference type="CDD" id="cd03440">
    <property type="entry name" value="hot_dog"/>
    <property type="match status" value="1"/>
</dbReference>
<accession>A0A8H7D3E3</accession>
<sequence>MAAPDRYHATIARILRSPLPDVILSRIQGNAPRNVKEMTVKWLNIYHAPPKCFAGSATRGTTVTEVSLDPNPLEDGRILTLVTETDVTEEMLDGRDKVSNAFIITIIDECVSSAVTSLDYAEGGPGLSGVSLSLDTVFHNPAERGAKLRFVNTTLAAVGGTTSCRCQVWDLTRRRLVATATFVGMNSSVPKSPARL</sequence>
<dbReference type="EMBL" id="JACAZI010000005">
    <property type="protein sequence ID" value="KAF7360040.1"/>
    <property type="molecule type" value="Genomic_DNA"/>
</dbReference>
<dbReference type="Proteomes" id="UP000620124">
    <property type="component" value="Unassembled WGS sequence"/>
</dbReference>
<organism evidence="1 2">
    <name type="scientific">Mycena venus</name>
    <dbReference type="NCBI Taxonomy" id="2733690"/>
    <lineage>
        <taxon>Eukaryota</taxon>
        <taxon>Fungi</taxon>
        <taxon>Dikarya</taxon>
        <taxon>Basidiomycota</taxon>
        <taxon>Agaricomycotina</taxon>
        <taxon>Agaricomycetes</taxon>
        <taxon>Agaricomycetidae</taxon>
        <taxon>Agaricales</taxon>
        <taxon>Marasmiineae</taxon>
        <taxon>Mycenaceae</taxon>
        <taxon>Mycena</taxon>
    </lineage>
</organism>
<evidence type="ECO:0000313" key="2">
    <source>
        <dbReference type="Proteomes" id="UP000620124"/>
    </source>
</evidence>
<dbReference type="AlphaFoldDB" id="A0A8H7D3E3"/>
<gene>
    <name evidence="1" type="ORF">MVEN_00731800</name>
</gene>
<keyword evidence="2" id="KW-1185">Reference proteome</keyword>
<evidence type="ECO:0008006" key="3">
    <source>
        <dbReference type="Google" id="ProtNLM"/>
    </source>
</evidence>
<proteinExistence type="predicted"/>
<dbReference type="Gene3D" id="3.10.129.10">
    <property type="entry name" value="Hotdog Thioesterase"/>
    <property type="match status" value="1"/>
</dbReference>
<dbReference type="InterPro" id="IPR029069">
    <property type="entry name" value="HotDog_dom_sf"/>
</dbReference>